<evidence type="ECO:0000313" key="2">
    <source>
        <dbReference type="Proteomes" id="UP001501612"/>
    </source>
</evidence>
<dbReference type="EMBL" id="BAAAMY010000007">
    <property type="protein sequence ID" value="GAA1926189.1"/>
    <property type="molecule type" value="Genomic_DNA"/>
</dbReference>
<sequence length="43" mass="4235">MRFTAPSYGTMTGMNGTQIVALVLVVVLVLGGAVTALAALGVA</sequence>
<name>A0ABN2PNW7_9ACTN</name>
<proteinExistence type="predicted"/>
<organism evidence="1 2">
    <name type="scientific">Nocardioides lentus</name>
    <dbReference type="NCBI Taxonomy" id="338077"/>
    <lineage>
        <taxon>Bacteria</taxon>
        <taxon>Bacillati</taxon>
        <taxon>Actinomycetota</taxon>
        <taxon>Actinomycetes</taxon>
        <taxon>Propionibacteriales</taxon>
        <taxon>Nocardioidaceae</taxon>
        <taxon>Nocardioides</taxon>
    </lineage>
</organism>
<comment type="caution">
    <text evidence="1">The sequence shown here is derived from an EMBL/GenBank/DDBJ whole genome shotgun (WGS) entry which is preliminary data.</text>
</comment>
<protein>
    <submittedName>
        <fullName evidence="1">Uncharacterized protein</fullName>
    </submittedName>
</protein>
<keyword evidence="2" id="KW-1185">Reference proteome</keyword>
<dbReference type="Proteomes" id="UP001501612">
    <property type="component" value="Unassembled WGS sequence"/>
</dbReference>
<evidence type="ECO:0000313" key="1">
    <source>
        <dbReference type="EMBL" id="GAA1926189.1"/>
    </source>
</evidence>
<accession>A0ABN2PNW7</accession>
<gene>
    <name evidence="1" type="ORF">GCM10009737_30030</name>
</gene>
<reference evidence="1 2" key="1">
    <citation type="journal article" date="2019" name="Int. J. Syst. Evol. Microbiol.">
        <title>The Global Catalogue of Microorganisms (GCM) 10K type strain sequencing project: providing services to taxonomists for standard genome sequencing and annotation.</title>
        <authorList>
            <consortium name="The Broad Institute Genomics Platform"/>
            <consortium name="The Broad Institute Genome Sequencing Center for Infectious Disease"/>
            <person name="Wu L."/>
            <person name="Ma J."/>
        </authorList>
    </citation>
    <scope>NUCLEOTIDE SEQUENCE [LARGE SCALE GENOMIC DNA]</scope>
    <source>
        <strain evidence="1 2">JCM 14046</strain>
    </source>
</reference>